<evidence type="ECO:0000256" key="1">
    <source>
        <dbReference type="SAM" id="MobiDB-lite"/>
    </source>
</evidence>
<dbReference type="SUPFAM" id="SSF56281">
    <property type="entry name" value="Metallo-hydrolase/oxidoreductase"/>
    <property type="match status" value="1"/>
</dbReference>
<dbReference type="CDD" id="cd07711">
    <property type="entry name" value="MBLAC1-like_MBL-fold"/>
    <property type="match status" value="1"/>
</dbReference>
<dbReference type="OrthoDB" id="10250730at2759"/>
<evidence type="ECO:0000259" key="2">
    <source>
        <dbReference type="SMART" id="SM00849"/>
    </source>
</evidence>
<feature type="region of interest" description="Disordered" evidence="1">
    <location>
        <begin position="100"/>
        <end position="121"/>
    </location>
</feature>
<dbReference type="InterPro" id="IPR039344">
    <property type="entry name" value="MBLAC1"/>
</dbReference>
<organism evidence="3 4">
    <name type="scientific">Oesophagostomum dentatum</name>
    <name type="common">Nodular worm</name>
    <dbReference type="NCBI Taxonomy" id="61180"/>
    <lineage>
        <taxon>Eukaryota</taxon>
        <taxon>Metazoa</taxon>
        <taxon>Ecdysozoa</taxon>
        <taxon>Nematoda</taxon>
        <taxon>Chromadorea</taxon>
        <taxon>Rhabditida</taxon>
        <taxon>Rhabditina</taxon>
        <taxon>Rhabditomorpha</taxon>
        <taxon>Strongyloidea</taxon>
        <taxon>Strongylidae</taxon>
        <taxon>Oesophagostomum</taxon>
    </lineage>
</organism>
<dbReference type="Pfam" id="PF00753">
    <property type="entry name" value="Lactamase_B"/>
    <property type="match status" value="1"/>
</dbReference>
<reference evidence="3 4" key="1">
    <citation type="submission" date="2014-03" db="EMBL/GenBank/DDBJ databases">
        <title>Draft genome of the hookworm Oesophagostomum dentatum.</title>
        <authorList>
            <person name="Mitreva M."/>
        </authorList>
    </citation>
    <scope>NUCLEOTIDE SEQUENCE [LARGE SCALE GENOMIC DNA]</scope>
    <source>
        <strain evidence="3 4">OD-Hann</strain>
    </source>
</reference>
<evidence type="ECO:0000313" key="3">
    <source>
        <dbReference type="EMBL" id="KHJ92080.1"/>
    </source>
</evidence>
<name>A0A0B1T9P9_OESDE</name>
<dbReference type="PANTHER" id="PTHR23200:SF49">
    <property type="entry name" value="METALLO-BETA-LACTAMASE DOMAIN-CONTAINING PROTEIN"/>
    <property type="match status" value="1"/>
</dbReference>
<dbReference type="Gene3D" id="3.60.15.10">
    <property type="entry name" value="Ribonuclease Z/Hydroxyacylglutathione hydrolase-like"/>
    <property type="match status" value="1"/>
</dbReference>
<proteinExistence type="predicted"/>
<feature type="domain" description="Metallo-beta-lactamase" evidence="2">
    <location>
        <begin position="159"/>
        <end position="327"/>
    </location>
</feature>
<dbReference type="PANTHER" id="PTHR23200">
    <property type="entry name" value="METALLO-BETA-LACTAMASE DOMAIN-CONTAINING PROTEIN 1"/>
    <property type="match status" value="1"/>
</dbReference>
<dbReference type="InterPro" id="IPR036866">
    <property type="entry name" value="RibonucZ/Hydroxyglut_hydro"/>
</dbReference>
<protein>
    <submittedName>
        <fullName evidence="3">Metallo-beta-lactamase domain protein</fullName>
    </submittedName>
</protein>
<gene>
    <name evidence="3" type="ORF">OESDEN_08040</name>
</gene>
<dbReference type="EMBL" id="KN551583">
    <property type="protein sequence ID" value="KHJ92080.1"/>
    <property type="molecule type" value="Genomic_DNA"/>
</dbReference>
<dbReference type="AlphaFoldDB" id="A0A0B1T9P9"/>
<dbReference type="SMART" id="SM00849">
    <property type="entry name" value="Lactamase_B"/>
    <property type="match status" value="1"/>
</dbReference>
<sequence>MLGEDYAYCRASAIGDCPVGYLCDQSFALGKSICCRDNRLRPMPNRPVVLPSSMRPPFNWNTITPTPSPKWNVFTTVKKAPWYIKDRTTWPSVYNRVTSEGTTTSTTTEEVTTTTTTEPSTTTTEEIWSTTAAPENTVSVSVLQAGSLRPLREGQSETVGAITLINDNGFLVLVDTGASSDTERLLQSLSKEGVTLDQINTVVITHGPPSHMGNMNFFAQKPILFHSMEYIGRHVTPTELRERPYRKLSPHIEVWKTPGHTQHDLSVLIHDVASYGTMAIVGDLIPNEALISERRDIMDEEGVWDSAIKRQNANLLICMADWIVPGHGQPFRVLPHYRHKAGCTRLLAQRQSAA</sequence>
<evidence type="ECO:0000313" key="4">
    <source>
        <dbReference type="Proteomes" id="UP000053660"/>
    </source>
</evidence>
<dbReference type="InterPro" id="IPR001279">
    <property type="entry name" value="Metallo-B-lactamas"/>
</dbReference>
<keyword evidence="4" id="KW-1185">Reference proteome</keyword>
<accession>A0A0B1T9P9</accession>
<dbReference type="Proteomes" id="UP000053660">
    <property type="component" value="Unassembled WGS sequence"/>
</dbReference>